<evidence type="ECO:0000256" key="1">
    <source>
        <dbReference type="SAM" id="MobiDB-lite"/>
    </source>
</evidence>
<evidence type="ECO:0000313" key="3">
    <source>
        <dbReference type="Proteomes" id="UP000034164"/>
    </source>
</evidence>
<comment type="caution">
    <text evidence="2">The sequence shown here is derived from an EMBL/GenBank/DDBJ whole genome shotgun (WGS) entry which is preliminary data.</text>
</comment>
<dbReference type="Proteomes" id="UP000034164">
    <property type="component" value="Unassembled WGS sequence"/>
</dbReference>
<proteinExistence type="predicted"/>
<organism evidence="2 3">
    <name type="scientific">[Emmonsia] crescens</name>
    <dbReference type="NCBI Taxonomy" id="73230"/>
    <lineage>
        <taxon>Eukaryota</taxon>
        <taxon>Fungi</taxon>
        <taxon>Dikarya</taxon>
        <taxon>Ascomycota</taxon>
        <taxon>Pezizomycotina</taxon>
        <taxon>Eurotiomycetes</taxon>
        <taxon>Eurotiomycetidae</taxon>
        <taxon>Onygenales</taxon>
        <taxon>Ajellomycetaceae</taxon>
        <taxon>Emergomyces</taxon>
    </lineage>
</organism>
<dbReference type="AlphaFoldDB" id="A0A0G2I6X2"/>
<sequence length="107" mass="12183">MYLDSRFPVNGNAGKSQIIVAAFEVLATYSLATNGGLGSALMWARVKEENSPAHHKAQPERTSKFKRKNRTTRHESPVELERKSRFVGSAWVWVWRFAVNGNWDSVY</sequence>
<feature type="compositionally biased region" description="Basic and acidic residues" evidence="1">
    <location>
        <begin position="49"/>
        <end position="63"/>
    </location>
</feature>
<name>A0A0G2I6X2_9EURO</name>
<feature type="region of interest" description="Disordered" evidence="1">
    <location>
        <begin position="49"/>
        <end position="79"/>
    </location>
</feature>
<dbReference type="EMBL" id="LCZI01000501">
    <property type="protein sequence ID" value="KKZ66233.1"/>
    <property type="molecule type" value="Genomic_DNA"/>
</dbReference>
<reference evidence="3" key="1">
    <citation type="journal article" date="2015" name="PLoS Genet.">
        <title>The dynamic genome and transcriptome of the human fungal pathogen Blastomyces and close relative Emmonsia.</title>
        <authorList>
            <person name="Munoz J.F."/>
            <person name="Gauthier G.M."/>
            <person name="Desjardins C.A."/>
            <person name="Gallo J.E."/>
            <person name="Holder J."/>
            <person name="Sullivan T.D."/>
            <person name="Marty A.J."/>
            <person name="Carmen J.C."/>
            <person name="Chen Z."/>
            <person name="Ding L."/>
            <person name="Gujja S."/>
            <person name="Magrini V."/>
            <person name="Misas E."/>
            <person name="Mitreva M."/>
            <person name="Priest M."/>
            <person name="Saif S."/>
            <person name="Whiston E.A."/>
            <person name="Young S."/>
            <person name="Zeng Q."/>
            <person name="Goldman W.E."/>
            <person name="Mardis E.R."/>
            <person name="Taylor J.W."/>
            <person name="McEwen J.G."/>
            <person name="Clay O.K."/>
            <person name="Klein B.S."/>
            <person name="Cuomo C.A."/>
        </authorList>
    </citation>
    <scope>NUCLEOTIDE SEQUENCE [LARGE SCALE GENOMIC DNA]</scope>
    <source>
        <strain evidence="3">UAMH 3008</strain>
    </source>
</reference>
<gene>
    <name evidence="2" type="ORF">EMCG_08004</name>
</gene>
<accession>A0A0G2I6X2</accession>
<evidence type="ECO:0000313" key="2">
    <source>
        <dbReference type="EMBL" id="KKZ66233.1"/>
    </source>
</evidence>
<protein>
    <submittedName>
        <fullName evidence="2">Uncharacterized protein</fullName>
    </submittedName>
</protein>
<dbReference type="VEuPathDB" id="FungiDB:EMCG_08004"/>